<dbReference type="EMBL" id="MHST01000020">
    <property type="protein sequence ID" value="OHA48475.1"/>
    <property type="molecule type" value="Genomic_DNA"/>
</dbReference>
<proteinExistence type="predicted"/>
<name>A0A1G2PJG3_TERXR</name>
<dbReference type="Gene3D" id="3.60.15.10">
    <property type="entry name" value="Ribonuclease Z/Hydroxyacylglutathione hydrolase-like"/>
    <property type="match status" value="1"/>
</dbReference>
<reference evidence="2 3" key="1">
    <citation type="journal article" date="2016" name="Nat. Commun.">
        <title>Thousands of microbial genomes shed light on interconnected biogeochemical processes in an aquifer system.</title>
        <authorList>
            <person name="Anantharaman K."/>
            <person name="Brown C.T."/>
            <person name="Hug L.A."/>
            <person name="Sharon I."/>
            <person name="Castelle C.J."/>
            <person name="Probst A.J."/>
            <person name="Thomas B.C."/>
            <person name="Singh A."/>
            <person name="Wilkins M.J."/>
            <person name="Karaoz U."/>
            <person name="Brodie E.L."/>
            <person name="Williams K.H."/>
            <person name="Hubbard S.S."/>
            <person name="Banfield J.F."/>
        </authorList>
    </citation>
    <scope>NUCLEOTIDE SEQUENCE [LARGE SCALE GENOMIC DNA]</scope>
    <source>
        <strain evidence="3">RIFCSPHIGHO2_01_FULL_58_15</strain>
    </source>
</reference>
<evidence type="ECO:0000259" key="1">
    <source>
        <dbReference type="Pfam" id="PF12706"/>
    </source>
</evidence>
<dbReference type="Pfam" id="PF12706">
    <property type="entry name" value="Lactamase_B_2"/>
    <property type="match status" value="1"/>
</dbReference>
<protein>
    <recommendedName>
        <fullName evidence="1">Metallo-beta-lactamase domain-containing protein</fullName>
    </recommendedName>
</protein>
<dbReference type="Proteomes" id="UP000178690">
    <property type="component" value="Unassembled WGS sequence"/>
</dbReference>
<dbReference type="InterPro" id="IPR001279">
    <property type="entry name" value="Metallo-B-lactamas"/>
</dbReference>
<dbReference type="InterPro" id="IPR036866">
    <property type="entry name" value="RibonucZ/Hydroxyglut_hydro"/>
</dbReference>
<evidence type="ECO:0000313" key="3">
    <source>
        <dbReference type="Proteomes" id="UP000178690"/>
    </source>
</evidence>
<gene>
    <name evidence="2" type="ORF">A2682_04105</name>
</gene>
<dbReference type="AlphaFoldDB" id="A0A1G2PJG3"/>
<dbReference type="STRING" id="1802363.A2682_04105"/>
<evidence type="ECO:0000313" key="2">
    <source>
        <dbReference type="EMBL" id="OHA48475.1"/>
    </source>
</evidence>
<feature type="domain" description="Metallo-beta-lactamase" evidence="1">
    <location>
        <begin position="29"/>
        <end position="223"/>
    </location>
</feature>
<dbReference type="SUPFAM" id="SSF56281">
    <property type="entry name" value="Metallo-hydrolase/oxidoreductase"/>
    <property type="match status" value="1"/>
</dbReference>
<dbReference type="PANTHER" id="PTHR46018">
    <property type="entry name" value="ZINC PHOSPHODIESTERASE ELAC PROTEIN 1"/>
    <property type="match status" value="1"/>
</dbReference>
<sequence length="257" mass="28593">MRVVFLGTAGYHPNESRQTACVMVPELGIVFDAGTGFFRVRDYLETPELHVFLSHYHWDHVIGLTFLIDVAYGKDLCSVHCYGRDPIRHTLRRLFRDPFFPVGLAQHSCTVRCHGVSDARWARQGRRGWQIGDALVSALLCPHPSGGSFAYALTARGRKIVYITDTTVSPALTSFVADADLLICEANFPNAFRELALKTGHSYPEIVAGLARAAHVKRLVVFHVSPLLPDPEVLVSEAREIFSGPIDLAHDRMEIDV</sequence>
<accession>A0A1G2PJG3</accession>
<comment type="caution">
    <text evidence="2">The sequence shown here is derived from an EMBL/GenBank/DDBJ whole genome shotgun (WGS) entry which is preliminary data.</text>
</comment>
<dbReference type="GO" id="GO:0042781">
    <property type="term" value="F:3'-tRNA processing endoribonuclease activity"/>
    <property type="evidence" value="ECO:0007669"/>
    <property type="project" value="TreeGrafter"/>
</dbReference>
<organism evidence="2 3">
    <name type="scientific">Terrybacteria sp. (strain RIFCSPHIGHO2_01_FULL_58_15)</name>
    <dbReference type="NCBI Taxonomy" id="1802363"/>
    <lineage>
        <taxon>Bacteria</taxon>
        <taxon>Candidatus Terryibacteriota</taxon>
    </lineage>
</organism>
<dbReference type="PANTHER" id="PTHR46018:SF2">
    <property type="entry name" value="ZINC PHOSPHODIESTERASE ELAC PROTEIN 1"/>
    <property type="match status" value="1"/>
</dbReference>